<keyword evidence="3" id="KW-1185">Reference proteome</keyword>
<dbReference type="GeneID" id="70230430"/>
<dbReference type="RefSeq" id="XP_046041667.1">
    <property type="nucleotide sequence ID" value="XM_046200476.1"/>
</dbReference>
<name>A0A9P9JKR9_FUSRE</name>
<feature type="region of interest" description="Disordered" evidence="1">
    <location>
        <begin position="1"/>
        <end position="129"/>
    </location>
</feature>
<feature type="compositionally biased region" description="Basic and acidic residues" evidence="1">
    <location>
        <begin position="23"/>
        <end position="33"/>
    </location>
</feature>
<dbReference type="EMBL" id="JAGMUX010000031">
    <property type="protein sequence ID" value="KAH7210896.1"/>
    <property type="molecule type" value="Genomic_DNA"/>
</dbReference>
<proteinExistence type="predicted"/>
<sequence length="168" mass="18050">MSSHPGSPQSGQGFTVPQLDSSSLKDKPVEDTSRGVSKYTTPERQKGHAREMSENAPEHQIPKQITPMPEATQHQVCAAQEQAAGPVSVNTNPSKEGKDKTKAVSQLSGSAGESSAESTETTGDAQTRPSHLGLYFHRTCLCQDGTSPDWRVREQVASLQDTRLTTCS</sequence>
<feature type="compositionally biased region" description="Low complexity" evidence="1">
    <location>
        <begin position="108"/>
        <end position="125"/>
    </location>
</feature>
<gene>
    <name evidence="2" type="ORF">BKA55DRAFT_698025</name>
</gene>
<evidence type="ECO:0000256" key="1">
    <source>
        <dbReference type="SAM" id="MobiDB-lite"/>
    </source>
</evidence>
<evidence type="ECO:0000313" key="2">
    <source>
        <dbReference type="EMBL" id="KAH7210896.1"/>
    </source>
</evidence>
<comment type="caution">
    <text evidence="2">The sequence shown here is derived from an EMBL/GenBank/DDBJ whole genome shotgun (WGS) entry which is preliminary data.</text>
</comment>
<protein>
    <submittedName>
        <fullName evidence="2">Uncharacterized protein</fullName>
    </submittedName>
</protein>
<dbReference type="Proteomes" id="UP000720189">
    <property type="component" value="Unassembled WGS sequence"/>
</dbReference>
<feature type="compositionally biased region" description="Basic and acidic residues" evidence="1">
    <location>
        <begin position="41"/>
        <end position="61"/>
    </location>
</feature>
<organism evidence="2 3">
    <name type="scientific">Fusarium redolens</name>
    <dbReference type="NCBI Taxonomy" id="48865"/>
    <lineage>
        <taxon>Eukaryota</taxon>
        <taxon>Fungi</taxon>
        <taxon>Dikarya</taxon>
        <taxon>Ascomycota</taxon>
        <taxon>Pezizomycotina</taxon>
        <taxon>Sordariomycetes</taxon>
        <taxon>Hypocreomycetidae</taxon>
        <taxon>Hypocreales</taxon>
        <taxon>Nectriaceae</taxon>
        <taxon>Fusarium</taxon>
        <taxon>Fusarium redolens species complex</taxon>
    </lineage>
</organism>
<reference evidence="2" key="1">
    <citation type="journal article" date="2021" name="Nat. Commun.">
        <title>Genetic determinants of endophytism in the Arabidopsis root mycobiome.</title>
        <authorList>
            <person name="Mesny F."/>
            <person name="Miyauchi S."/>
            <person name="Thiergart T."/>
            <person name="Pickel B."/>
            <person name="Atanasova L."/>
            <person name="Karlsson M."/>
            <person name="Huettel B."/>
            <person name="Barry K.W."/>
            <person name="Haridas S."/>
            <person name="Chen C."/>
            <person name="Bauer D."/>
            <person name="Andreopoulos W."/>
            <person name="Pangilinan J."/>
            <person name="LaButti K."/>
            <person name="Riley R."/>
            <person name="Lipzen A."/>
            <person name="Clum A."/>
            <person name="Drula E."/>
            <person name="Henrissat B."/>
            <person name="Kohler A."/>
            <person name="Grigoriev I.V."/>
            <person name="Martin F.M."/>
            <person name="Hacquard S."/>
        </authorList>
    </citation>
    <scope>NUCLEOTIDE SEQUENCE</scope>
    <source>
        <strain evidence="2">MPI-CAGE-AT-0023</strain>
    </source>
</reference>
<feature type="compositionally biased region" description="Low complexity" evidence="1">
    <location>
        <begin position="1"/>
        <end position="13"/>
    </location>
</feature>
<accession>A0A9P9JKR9</accession>
<evidence type="ECO:0000313" key="3">
    <source>
        <dbReference type="Proteomes" id="UP000720189"/>
    </source>
</evidence>
<dbReference type="AlphaFoldDB" id="A0A9P9JKR9"/>